<dbReference type="Gene3D" id="3.40.50.720">
    <property type="entry name" value="NAD(P)-binding Rossmann-like Domain"/>
    <property type="match status" value="1"/>
</dbReference>
<protein>
    <submittedName>
        <fullName evidence="2">NAD(P)-dependent oxidoreductase</fullName>
    </submittedName>
</protein>
<feature type="domain" description="NAD-dependent epimerase/dehydratase" evidence="1">
    <location>
        <begin position="5"/>
        <end position="233"/>
    </location>
</feature>
<proteinExistence type="predicted"/>
<dbReference type="KEGG" id="apra:G3A50_02515"/>
<dbReference type="EMBL" id="CP048630">
    <property type="protein sequence ID" value="QIB32699.1"/>
    <property type="molecule type" value="Genomic_DNA"/>
</dbReference>
<sequence length="311" mass="32381">MSNRVLIAGASGQLGPSVTRAFRDAGWHVSTLQRRPCETDGDANITLAGEWTGKALAQATAGVAAEVVVNLVGAGVDPGTRQPAALEAVNVALAGRLADLAARVGARAFITLGSGAEYQPSSQARLREEAAVNAADPYGRSKAEGGRQALARCAAHGIAGAHLRLFGMYGESERPHRLLPTIVRAQREGGRARLSAGLQQRDWLYERDIGEAVLELARALLAGRAEAGVYNLGSGHANTVRRFAEIAAEALGAGPDLLEFGAVGLREGEADRLVADTSRLRAATGWSPREDLHSGIARAIATMVRNGSGTG</sequence>
<evidence type="ECO:0000313" key="3">
    <source>
        <dbReference type="Proteomes" id="UP000464751"/>
    </source>
</evidence>
<dbReference type="InterPro" id="IPR001509">
    <property type="entry name" value="Epimerase_deHydtase"/>
</dbReference>
<dbReference type="AlphaFoldDB" id="A0A6P1YHH1"/>
<dbReference type="PANTHER" id="PTHR43245:SF13">
    <property type="entry name" value="UDP-D-APIOSE_UDP-D-XYLOSE SYNTHASE 2"/>
    <property type="match status" value="1"/>
</dbReference>
<dbReference type="Proteomes" id="UP000464751">
    <property type="component" value="Chromosome"/>
</dbReference>
<dbReference type="PANTHER" id="PTHR43245">
    <property type="entry name" value="BIFUNCTIONAL POLYMYXIN RESISTANCE PROTEIN ARNA"/>
    <property type="match status" value="1"/>
</dbReference>
<organism evidence="2 3">
    <name type="scientific">Ancylobacter pratisalsi</name>
    <dbReference type="NCBI Taxonomy" id="1745854"/>
    <lineage>
        <taxon>Bacteria</taxon>
        <taxon>Pseudomonadati</taxon>
        <taxon>Pseudomonadota</taxon>
        <taxon>Alphaproteobacteria</taxon>
        <taxon>Hyphomicrobiales</taxon>
        <taxon>Xanthobacteraceae</taxon>
        <taxon>Ancylobacter</taxon>
    </lineage>
</organism>
<reference evidence="2 3" key="1">
    <citation type="submission" date="2020-02" db="EMBL/GenBank/DDBJ databases">
        <authorList>
            <person name="Li G."/>
        </authorList>
    </citation>
    <scope>NUCLEOTIDE SEQUENCE [LARGE SCALE GENOMIC DNA]</scope>
    <source>
        <strain evidence="2 3">DSM 102029</strain>
    </source>
</reference>
<gene>
    <name evidence="2" type="ORF">G3A50_02515</name>
</gene>
<accession>A0A6P1YHH1</accession>
<dbReference type="Pfam" id="PF01370">
    <property type="entry name" value="Epimerase"/>
    <property type="match status" value="1"/>
</dbReference>
<dbReference type="InterPro" id="IPR036291">
    <property type="entry name" value="NAD(P)-bd_dom_sf"/>
</dbReference>
<dbReference type="InterPro" id="IPR050177">
    <property type="entry name" value="Lipid_A_modif_metabolic_enz"/>
</dbReference>
<evidence type="ECO:0000259" key="1">
    <source>
        <dbReference type="Pfam" id="PF01370"/>
    </source>
</evidence>
<dbReference type="SUPFAM" id="SSF51735">
    <property type="entry name" value="NAD(P)-binding Rossmann-fold domains"/>
    <property type="match status" value="1"/>
</dbReference>
<keyword evidence="3" id="KW-1185">Reference proteome</keyword>
<dbReference type="RefSeq" id="WP_163073786.1">
    <property type="nucleotide sequence ID" value="NZ_CP048630.1"/>
</dbReference>
<name>A0A6P1YHH1_9HYPH</name>
<evidence type="ECO:0000313" key="2">
    <source>
        <dbReference type="EMBL" id="QIB32699.1"/>
    </source>
</evidence>